<protein>
    <recommendedName>
        <fullName evidence="1">Cytoskeleton protein RodZ-like C-terminal domain-containing protein</fullName>
    </recommendedName>
</protein>
<feature type="domain" description="Cytoskeleton protein RodZ-like C-terminal" evidence="1">
    <location>
        <begin position="87"/>
        <end position="158"/>
    </location>
</feature>
<dbReference type="AlphaFoldDB" id="A0A382UIW6"/>
<dbReference type="PANTHER" id="PTHR34475:SF1">
    <property type="entry name" value="CYTOSKELETON PROTEIN RODZ"/>
    <property type="match status" value="1"/>
</dbReference>
<dbReference type="Pfam" id="PF13464">
    <property type="entry name" value="RodZ_C"/>
    <property type="match status" value="1"/>
</dbReference>
<accession>A0A382UIW6</accession>
<name>A0A382UIW6_9ZZZZ</name>
<dbReference type="EMBL" id="UINC01144608">
    <property type="protein sequence ID" value="SVD34224.1"/>
    <property type="molecule type" value="Genomic_DNA"/>
</dbReference>
<reference evidence="2" key="1">
    <citation type="submission" date="2018-05" db="EMBL/GenBank/DDBJ databases">
        <authorList>
            <person name="Lanie J.A."/>
            <person name="Ng W.-L."/>
            <person name="Kazmierczak K.M."/>
            <person name="Andrzejewski T.M."/>
            <person name="Davidsen T.M."/>
            <person name="Wayne K.J."/>
            <person name="Tettelin H."/>
            <person name="Glass J.I."/>
            <person name="Rusch D."/>
            <person name="Podicherti R."/>
            <person name="Tsui H.-C.T."/>
            <person name="Winkler M.E."/>
        </authorList>
    </citation>
    <scope>NUCLEOTIDE SEQUENCE</scope>
</reference>
<dbReference type="PANTHER" id="PTHR34475">
    <property type="match status" value="1"/>
</dbReference>
<dbReference type="InterPro" id="IPR050400">
    <property type="entry name" value="Bact_Cytoskel_RodZ"/>
</dbReference>
<gene>
    <name evidence="2" type="ORF">METZ01_LOCUS387078</name>
</gene>
<evidence type="ECO:0000313" key="2">
    <source>
        <dbReference type="EMBL" id="SVD34224.1"/>
    </source>
</evidence>
<feature type="non-terminal residue" evidence="2">
    <location>
        <position position="1"/>
    </location>
</feature>
<sequence>INTAPHKNNKINGVNISYKIITHPDYWQWPISEKYEKSNDANNLKLVENKEIQNVIEEEKKQAEIKEIVDTEESSTYYTQEGTDTVVLNLTSDSWVEIYDRNGNRLFLDLARGGKNYIINGNSPFDILLGAANGVSVEFNGSSINTEPYIKYGIARFTLPIR</sequence>
<organism evidence="2">
    <name type="scientific">marine metagenome</name>
    <dbReference type="NCBI Taxonomy" id="408172"/>
    <lineage>
        <taxon>unclassified sequences</taxon>
        <taxon>metagenomes</taxon>
        <taxon>ecological metagenomes</taxon>
    </lineage>
</organism>
<proteinExistence type="predicted"/>
<dbReference type="InterPro" id="IPR025194">
    <property type="entry name" value="RodZ-like_C"/>
</dbReference>
<evidence type="ECO:0000259" key="1">
    <source>
        <dbReference type="Pfam" id="PF13464"/>
    </source>
</evidence>